<dbReference type="AlphaFoldDB" id="A0A378A5D4"/>
<protein>
    <submittedName>
        <fullName evidence="1">Uncharacterized protein</fullName>
    </submittedName>
</protein>
<evidence type="ECO:0000313" key="1">
    <source>
        <dbReference type="EMBL" id="STU98625.1"/>
    </source>
</evidence>
<dbReference type="Proteomes" id="UP000255192">
    <property type="component" value="Unassembled WGS sequence"/>
</dbReference>
<name>A0A378A5D4_KLEPN</name>
<proteinExistence type="predicted"/>
<dbReference type="EMBL" id="UGMD01000002">
    <property type="protein sequence ID" value="STU98625.1"/>
    <property type="molecule type" value="Genomic_DNA"/>
</dbReference>
<evidence type="ECO:0000313" key="2">
    <source>
        <dbReference type="Proteomes" id="UP000255192"/>
    </source>
</evidence>
<reference evidence="1 2" key="1">
    <citation type="submission" date="2018-06" db="EMBL/GenBank/DDBJ databases">
        <authorList>
            <consortium name="Pathogen Informatics"/>
            <person name="Doyle S."/>
        </authorList>
    </citation>
    <scope>NUCLEOTIDE SEQUENCE [LARGE SCALE GENOMIC DNA]</scope>
    <source>
        <strain evidence="1 2">NCTC204</strain>
    </source>
</reference>
<gene>
    <name evidence="1" type="ORF">NCTC204_02839</name>
</gene>
<organism evidence="1 2">
    <name type="scientific">Klebsiella pneumoniae</name>
    <dbReference type="NCBI Taxonomy" id="573"/>
    <lineage>
        <taxon>Bacteria</taxon>
        <taxon>Pseudomonadati</taxon>
        <taxon>Pseudomonadota</taxon>
        <taxon>Gammaproteobacteria</taxon>
        <taxon>Enterobacterales</taxon>
        <taxon>Enterobacteriaceae</taxon>
        <taxon>Klebsiella/Raoultella group</taxon>
        <taxon>Klebsiella</taxon>
        <taxon>Klebsiella pneumoniae complex</taxon>
    </lineage>
</organism>
<accession>A0A378A5D4</accession>
<sequence length="42" mass="4127">MRHHHEEGRGHAGATVIPANTATMAAAAADVASVSLATANCG</sequence>